<accession>A0AA38L5Q7</accession>
<comment type="caution">
    <text evidence="1">The sequence shown here is derived from an EMBL/GenBank/DDBJ whole genome shotgun (WGS) entry which is preliminary data.</text>
</comment>
<dbReference type="Proteomes" id="UP000824469">
    <property type="component" value="Unassembled WGS sequence"/>
</dbReference>
<organism evidence="1 2">
    <name type="scientific">Taxus chinensis</name>
    <name type="common">Chinese yew</name>
    <name type="synonym">Taxus wallichiana var. chinensis</name>
    <dbReference type="NCBI Taxonomy" id="29808"/>
    <lineage>
        <taxon>Eukaryota</taxon>
        <taxon>Viridiplantae</taxon>
        <taxon>Streptophyta</taxon>
        <taxon>Embryophyta</taxon>
        <taxon>Tracheophyta</taxon>
        <taxon>Spermatophyta</taxon>
        <taxon>Pinopsida</taxon>
        <taxon>Pinidae</taxon>
        <taxon>Conifers II</taxon>
        <taxon>Cupressales</taxon>
        <taxon>Taxaceae</taxon>
        <taxon>Taxus</taxon>
    </lineage>
</organism>
<dbReference type="EMBL" id="JAHRHJ020000005">
    <property type="protein sequence ID" value="KAH9313894.1"/>
    <property type="molecule type" value="Genomic_DNA"/>
</dbReference>
<keyword evidence="2" id="KW-1185">Reference proteome</keyword>
<reference evidence="1 2" key="1">
    <citation type="journal article" date="2021" name="Nat. Plants">
        <title>The Taxus genome provides insights into paclitaxel biosynthesis.</title>
        <authorList>
            <person name="Xiong X."/>
            <person name="Gou J."/>
            <person name="Liao Q."/>
            <person name="Li Y."/>
            <person name="Zhou Q."/>
            <person name="Bi G."/>
            <person name="Li C."/>
            <person name="Du R."/>
            <person name="Wang X."/>
            <person name="Sun T."/>
            <person name="Guo L."/>
            <person name="Liang H."/>
            <person name="Lu P."/>
            <person name="Wu Y."/>
            <person name="Zhang Z."/>
            <person name="Ro D.K."/>
            <person name="Shang Y."/>
            <person name="Huang S."/>
            <person name="Yan J."/>
        </authorList>
    </citation>
    <scope>NUCLEOTIDE SEQUENCE [LARGE SCALE GENOMIC DNA]</scope>
    <source>
        <strain evidence="1">Ta-2019</strain>
    </source>
</reference>
<gene>
    <name evidence="1" type="ORF">KI387_022521</name>
</gene>
<protein>
    <submittedName>
        <fullName evidence="1">Uncharacterized protein</fullName>
    </submittedName>
</protein>
<proteinExistence type="predicted"/>
<evidence type="ECO:0000313" key="1">
    <source>
        <dbReference type="EMBL" id="KAH9313894.1"/>
    </source>
</evidence>
<sequence>MSKGTQNMTIFDFPSFNVDGVQSARGTSILNNIEMDEEFLGWDSYFGMQVSGCNAEDLTQSVHKQVLEPTGSSDPPSPTMQQTDDDAKTNFSLEILVSDNATTLVMENVIPSLKEMNMWEIRAKALIKEINDRYHNFENREQLFSLVKNQPLVIDSILAQAQKGNAVTKNFYNMDEVLTIMLNKLANLNSDVQSYYNKWNREKNLVTIANAEKELDV</sequence>
<evidence type="ECO:0000313" key="2">
    <source>
        <dbReference type="Proteomes" id="UP000824469"/>
    </source>
</evidence>
<dbReference type="AlphaFoldDB" id="A0AA38L5Q7"/>
<name>A0AA38L5Q7_TAXCH</name>
<feature type="non-terminal residue" evidence="1">
    <location>
        <position position="217"/>
    </location>
</feature>